<evidence type="ECO:0000313" key="4">
    <source>
        <dbReference type="EMBL" id="QOY91266.1"/>
    </source>
</evidence>
<dbReference type="EMBL" id="CP063849">
    <property type="protein sequence ID" value="QOY91266.1"/>
    <property type="molecule type" value="Genomic_DNA"/>
</dbReference>
<feature type="transmembrane region" description="Helical" evidence="2">
    <location>
        <begin position="29"/>
        <end position="50"/>
    </location>
</feature>
<dbReference type="KEGG" id="pfer:IRI77_15350"/>
<dbReference type="PROSITE" id="PS50056">
    <property type="entry name" value="TYR_PHOSPHATASE_2"/>
    <property type="match status" value="1"/>
</dbReference>
<dbReference type="Proteomes" id="UP000593892">
    <property type="component" value="Chromosome"/>
</dbReference>
<organism evidence="4 5">
    <name type="scientific">Paludibaculum fermentans</name>
    <dbReference type="NCBI Taxonomy" id="1473598"/>
    <lineage>
        <taxon>Bacteria</taxon>
        <taxon>Pseudomonadati</taxon>
        <taxon>Acidobacteriota</taxon>
        <taxon>Terriglobia</taxon>
        <taxon>Bryobacterales</taxon>
        <taxon>Bryobacteraceae</taxon>
        <taxon>Paludibaculum</taxon>
    </lineage>
</organism>
<evidence type="ECO:0000313" key="5">
    <source>
        <dbReference type="Proteomes" id="UP000593892"/>
    </source>
</evidence>
<keyword evidence="2" id="KW-1133">Transmembrane helix</keyword>
<dbReference type="CDD" id="cd14527">
    <property type="entry name" value="DSP_bac"/>
    <property type="match status" value="1"/>
</dbReference>
<dbReference type="InterPro" id="IPR000340">
    <property type="entry name" value="Dual-sp_phosphatase_cat-dom"/>
</dbReference>
<dbReference type="SMART" id="SM00195">
    <property type="entry name" value="DSPc"/>
    <property type="match status" value="1"/>
</dbReference>
<feature type="transmembrane region" description="Helical" evidence="2">
    <location>
        <begin position="176"/>
        <end position="196"/>
    </location>
</feature>
<reference evidence="4 5" key="1">
    <citation type="submission" date="2020-10" db="EMBL/GenBank/DDBJ databases">
        <title>Complete genome sequence of Paludibaculum fermentans P105T, a facultatively anaerobic acidobacterium capable of dissimilatory Fe(III) reduction.</title>
        <authorList>
            <person name="Dedysh S.N."/>
            <person name="Beletsky A.V."/>
            <person name="Kulichevskaya I.S."/>
            <person name="Mardanov A.V."/>
            <person name="Ravin N.V."/>
        </authorList>
    </citation>
    <scope>NUCLEOTIDE SEQUENCE [LARGE SCALE GENOMIC DNA]</scope>
    <source>
        <strain evidence="4 5">P105</strain>
    </source>
</reference>
<dbReference type="InterPro" id="IPR029021">
    <property type="entry name" value="Prot-tyrosine_phosphatase-like"/>
</dbReference>
<keyword evidence="5" id="KW-1185">Reference proteome</keyword>
<evidence type="ECO:0000256" key="2">
    <source>
        <dbReference type="SAM" id="Phobius"/>
    </source>
</evidence>
<dbReference type="PANTHER" id="PTHR47216">
    <property type="match status" value="1"/>
</dbReference>
<keyword evidence="2" id="KW-0812">Transmembrane</keyword>
<dbReference type="InterPro" id="IPR020422">
    <property type="entry name" value="TYR_PHOSPHATASE_DUAL_dom"/>
</dbReference>
<feature type="domain" description="Tyrosine specific protein phosphatases" evidence="3">
    <location>
        <begin position="376"/>
        <end position="441"/>
    </location>
</feature>
<gene>
    <name evidence="4" type="ORF">IRI77_15350</name>
</gene>
<sequence length="453" mass="49500">MSSPEVAARSAEPGPFETSSAESRPWLPALLWLAALGPLFFLSYGFANWVTGLRRAVPEVAFAWEHRIPFLAWTIIPYWSTDLFYAVSVFLCRTRAELRTHVSRLIAVQVLCVAGFLLAPLRFGFERPAAEGLFGQLFDALMSFDKPFNQAPSLHIALIAVLWARYARHFSGVTMWLLRLWFVLMAVSTLTTYQHHFIDLPAGLWVGLVAMALFPEQEIAPRHARSGDQQRFPLGMAYVTAGLLCAYAAHRIGGGGWILAWLAAALVLVAGIYWSGQPWLFGKSGGRMAPAAMSLLAPYIALAWLSSRWFTRGQMPANEIVEGVWLGRFPTPGELTARGMASVVDVTAELPFTGRGVEYRSVPMLDLMAPGADQLDAAVDAIEAFAAARPTLVCCALGYSRSATAMAAWLIATGRAASVDEAIAQVRIRRPVILLGAAHRQALAVWAKGRASR</sequence>
<evidence type="ECO:0000259" key="3">
    <source>
        <dbReference type="PROSITE" id="PS50056"/>
    </source>
</evidence>
<dbReference type="RefSeq" id="WP_194452920.1">
    <property type="nucleotide sequence ID" value="NZ_CP063849.1"/>
</dbReference>
<feature type="transmembrane region" description="Helical" evidence="2">
    <location>
        <begin position="288"/>
        <end position="306"/>
    </location>
</feature>
<dbReference type="Pfam" id="PF00782">
    <property type="entry name" value="DSPc"/>
    <property type="match status" value="1"/>
</dbReference>
<dbReference type="SUPFAM" id="SSF52799">
    <property type="entry name" value="(Phosphotyrosine protein) phosphatases II"/>
    <property type="match status" value="1"/>
</dbReference>
<dbReference type="InterPro" id="IPR000387">
    <property type="entry name" value="Tyr_Pase_dom"/>
</dbReference>
<dbReference type="CDD" id="cd03386">
    <property type="entry name" value="PAP2_Aur1_like"/>
    <property type="match status" value="1"/>
</dbReference>
<accession>A0A7S7SP72</accession>
<protein>
    <submittedName>
        <fullName evidence="4">Phosphatase PAP2/dual specificity phosphatase family protein</fullName>
    </submittedName>
</protein>
<keyword evidence="2" id="KW-0472">Membrane</keyword>
<feature type="region of interest" description="Disordered" evidence="1">
    <location>
        <begin position="1"/>
        <end position="21"/>
    </location>
</feature>
<name>A0A7S7SP72_PALFE</name>
<proteinExistence type="predicted"/>
<feature type="transmembrane region" description="Helical" evidence="2">
    <location>
        <begin position="104"/>
        <end position="125"/>
    </location>
</feature>
<dbReference type="PANTHER" id="PTHR47216:SF4">
    <property type="entry name" value="OS01G0859400 PROTEIN"/>
    <property type="match status" value="1"/>
</dbReference>
<feature type="transmembrane region" description="Helical" evidence="2">
    <location>
        <begin position="70"/>
        <end position="92"/>
    </location>
</feature>
<dbReference type="Gene3D" id="3.90.190.10">
    <property type="entry name" value="Protein tyrosine phosphatase superfamily"/>
    <property type="match status" value="1"/>
</dbReference>
<feature type="transmembrane region" description="Helical" evidence="2">
    <location>
        <begin position="147"/>
        <end position="164"/>
    </location>
</feature>
<feature type="transmembrane region" description="Helical" evidence="2">
    <location>
        <begin position="256"/>
        <end position="276"/>
    </location>
</feature>
<dbReference type="AlphaFoldDB" id="A0A7S7SP72"/>
<evidence type="ECO:0000256" key="1">
    <source>
        <dbReference type="SAM" id="MobiDB-lite"/>
    </source>
</evidence>
<feature type="transmembrane region" description="Helical" evidence="2">
    <location>
        <begin position="232"/>
        <end position="250"/>
    </location>
</feature>